<dbReference type="SUPFAM" id="SSF48498">
    <property type="entry name" value="Tetracyclin repressor-like, C-terminal domain"/>
    <property type="match status" value="1"/>
</dbReference>
<keyword evidence="8" id="KW-1185">Reference proteome</keyword>
<keyword evidence="3" id="KW-0804">Transcription</keyword>
<accession>A0A6C0FVS5</accession>
<gene>
    <name evidence="7" type="ORF">GXP70_03165</name>
</gene>
<dbReference type="InterPro" id="IPR036271">
    <property type="entry name" value="Tet_transcr_reg_TetR-rel_C_sf"/>
</dbReference>
<keyword evidence="1" id="KW-0805">Transcription regulation</keyword>
<dbReference type="SUPFAM" id="SSF46689">
    <property type="entry name" value="Homeodomain-like"/>
    <property type="match status" value="1"/>
</dbReference>
<dbReference type="Proteomes" id="UP000476064">
    <property type="component" value="Chromosome"/>
</dbReference>
<evidence type="ECO:0000259" key="6">
    <source>
        <dbReference type="PROSITE" id="PS50977"/>
    </source>
</evidence>
<dbReference type="KEGG" id="plyc:GXP70_03165"/>
<feature type="compositionally biased region" description="Basic and acidic residues" evidence="5">
    <location>
        <begin position="1"/>
        <end position="11"/>
    </location>
</feature>
<feature type="domain" description="HTH tetR-type" evidence="6">
    <location>
        <begin position="25"/>
        <end position="85"/>
    </location>
</feature>
<dbReference type="InterPro" id="IPR001647">
    <property type="entry name" value="HTH_TetR"/>
</dbReference>
<dbReference type="InterPro" id="IPR011075">
    <property type="entry name" value="TetR_C"/>
</dbReference>
<dbReference type="AlphaFoldDB" id="A0A6C0FVS5"/>
<evidence type="ECO:0000256" key="5">
    <source>
        <dbReference type="SAM" id="MobiDB-lite"/>
    </source>
</evidence>
<feature type="region of interest" description="Disordered" evidence="5">
    <location>
        <begin position="1"/>
        <end position="23"/>
    </location>
</feature>
<dbReference type="GO" id="GO:0000976">
    <property type="term" value="F:transcription cis-regulatory region binding"/>
    <property type="evidence" value="ECO:0007669"/>
    <property type="project" value="TreeGrafter"/>
</dbReference>
<dbReference type="InterPro" id="IPR050109">
    <property type="entry name" value="HTH-type_TetR-like_transc_reg"/>
</dbReference>
<dbReference type="Pfam" id="PF16859">
    <property type="entry name" value="TetR_C_11"/>
    <property type="match status" value="1"/>
</dbReference>
<dbReference type="Pfam" id="PF00440">
    <property type="entry name" value="TetR_N"/>
    <property type="match status" value="1"/>
</dbReference>
<dbReference type="Gene3D" id="1.10.357.10">
    <property type="entry name" value="Tetracycline Repressor, domain 2"/>
    <property type="match status" value="1"/>
</dbReference>
<evidence type="ECO:0000256" key="1">
    <source>
        <dbReference type="ARBA" id="ARBA00023015"/>
    </source>
</evidence>
<evidence type="ECO:0000313" key="8">
    <source>
        <dbReference type="Proteomes" id="UP000476064"/>
    </source>
</evidence>
<protein>
    <submittedName>
        <fullName evidence="7">TetR/AcrR family transcriptional regulator</fullName>
    </submittedName>
</protein>
<dbReference type="GO" id="GO:0003700">
    <property type="term" value="F:DNA-binding transcription factor activity"/>
    <property type="evidence" value="ECO:0007669"/>
    <property type="project" value="TreeGrafter"/>
</dbReference>
<evidence type="ECO:0000256" key="2">
    <source>
        <dbReference type="ARBA" id="ARBA00023125"/>
    </source>
</evidence>
<dbReference type="Gene3D" id="1.10.10.60">
    <property type="entry name" value="Homeodomain-like"/>
    <property type="match status" value="1"/>
</dbReference>
<dbReference type="RefSeq" id="WP_162355127.1">
    <property type="nucleotide sequence ID" value="NZ_CP048209.1"/>
</dbReference>
<dbReference type="EMBL" id="CP048209">
    <property type="protein sequence ID" value="QHT59059.1"/>
    <property type="molecule type" value="Genomic_DNA"/>
</dbReference>
<sequence>MKESPHDRKTNTENQQAGTSRRRGEVLENAILSAAWEELQEIGYSKLTMEAVAVRAKTNKTAVYRRWPNKPKLIIAAAFKHIPKPTLEAPDTGSLREDVITFINGIIKPLQLIGAETIHGLIVDLHGDELYAKLTLPPRATDPLSIAMTNILRHAERRGEVELGKLTERIVSLPVDLIRFELLTTHTPLTDEDVFEIVDRIFLPLVRKSDTQEQG</sequence>
<name>A0A6C0FVS5_9BACL</name>
<dbReference type="PROSITE" id="PS50977">
    <property type="entry name" value="HTH_TETR_2"/>
    <property type="match status" value="1"/>
</dbReference>
<keyword evidence="2 4" id="KW-0238">DNA-binding</keyword>
<evidence type="ECO:0000256" key="4">
    <source>
        <dbReference type="PROSITE-ProRule" id="PRU00335"/>
    </source>
</evidence>
<dbReference type="InterPro" id="IPR009057">
    <property type="entry name" value="Homeodomain-like_sf"/>
</dbReference>
<proteinExistence type="predicted"/>
<evidence type="ECO:0000313" key="7">
    <source>
        <dbReference type="EMBL" id="QHT59059.1"/>
    </source>
</evidence>
<evidence type="ECO:0000256" key="3">
    <source>
        <dbReference type="ARBA" id="ARBA00023163"/>
    </source>
</evidence>
<dbReference type="PANTHER" id="PTHR30055">
    <property type="entry name" value="HTH-TYPE TRANSCRIPTIONAL REGULATOR RUTR"/>
    <property type="match status" value="1"/>
</dbReference>
<reference evidence="7 8" key="1">
    <citation type="submission" date="2020-01" db="EMBL/GenBank/DDBJ databases">
        <title>Paenibacillus sp. nov., isolated from tomato rhizosphere.</title>
        <authorList>
            <person name="Weon H.-Y."/>
            <person name="Lee S.A."/>
        </authorList>
    </citation>
    <scope>NUCLEOTIDE SEQUENCE [LARGE SCALE GENOMIC DNA]</scope>
    <source>
        <strain evidence="7 8">12200R-189</strain>
    </source>
</reference>
<feature type="DNA-binding region" description="H-T-H motif" evidence="4">
    <location>
        <begin position="48"/>
        <end position="67"/>
    </location>
</feature>
<organism evidence="7 8">
    <name type="scientific">Paenibacillus lycopersici</name>
    <dbReference type="NCBI Taxonomy" id="2704462"/>
    <lineage>
        <taxon>Bacteria</taxon>
        <taxon>Bacillati</taxon>
        <taxon>Bacillota</taxon>
        <taxon>Bacilli</taxon>
        <taxon>Bacillales</taxon>
        <taxon>Paenibacillaceae</taxon>
        <taxon>Paenibacillus</taxon>
    </lineage>
</organism>
<dbReference type="PANTHER" id="PTHR30055:SF148">
    <property type="entry name" value="TETR-FAMILY TRANSCRIPTIONAL REGULATOR"/>
    <property type="match status" value="1"/>
</dbReference>